<dbReference type="Gene3D" id="1.10.10.10">
    <property type="entry name" value="Winged helix-like DNA-binding domain superfamily/Winged helix DNA-binding domain"/>
    <property type="match status" value="1"/>
</dbReference>
<evidence type="ECO:0000256" key="1">
    <source>
        <dbReference type="ARBA" id="ARBA00023015"/>
    </source>
</evidence>
<dbReference type="GO" id="GO:0003700">
    <property type="term" value="F:DNA-binding transcription factor activity"/>
    <property type="evidence" value="ECO:0007669"/>
    <property type="project" value="InterPro"/>
</dbReference>
<keyword evidence="1" id="KW-0805">Transcription regulation</keyword>
<keyword evidence="3" id="KW-0804">Transcription</keyword>
<keyword evidence="6" id="KW-1185">Reference proteome</keyword>
<dbReference type="RefSeq" id="WP_120194957.1">
    <property type="nucleotide sequence ID" value="NZ_MCIA01000001.1"/>
</dbReference>
<proteinExistence type="predicted"/>
<dbReference type="Pfam" id="PF01047">
    <property type="entry name" value="MarR"/>
    <property type="match status" value="1"/>
</dbReference>
<dbReference type="EMBL" id="MCIA01000001">
    <property type="protein sequence ID" value="RKD35019.1"/>
    <property type="molecule type" value="Genomic_DNA"/>
</dbReference>
<evidence type="ECO:0000313" key="5">
    <source>
        <dbReference type="EMBL" id="RKD35019.1"/>
    </source>
</evidence>
<comment type="caution">
    <text evidence="5">The sequence shown here is derived from an EMBL/GenBank/DDBJ whole genome shotgun (WGS) entry which is preliminary data.</text>
</comment>
<dbReference type="GO" id="GO:0003677">
    <property type="term" value="F:DNA binding"/>
    <property type="evidence" value="ECO:0007669"/>
    <property type="project" value="UniProtKB-KW"/>
</dbReference>
<dbReference type="InterPro" id="IPR000835">
    <property type="entry name" value="HTH_MarR-typ"/>
</dbReference>
<gene>
    <name evidence="5" type="ORF">BET01_01315</name>
</gene>
<dbReference type="Proteomes" id="UP000284277">
    <property type="component" value="Unassembled WGS sequence"/>
</dbReference>
<dbReference type="SMART" id="SM00347">
    <property type="entry name" value="HTH_MARR"/>
    <property type="match status" value="1"/>
</dbReference>
<evidence type="ECO:0000313" key="6">
    <source>
        <dbReference type="Proteomes" id="UP000284277"/>
    </source>
</evidence>
<dbReference type="InterPro" id="IPR036390">
    <property type="entry name" value="WH_DNA-bd_sf"/>
</dbReference>
<dbReference type="OrthoDB" id="2323705at2"/>
<keyword evidence="2" id="KW-0238">DNA-binding</keyword>
<organism evidence="5 6">
    <name type="scientific">Lacrimispora algidixylanolytica</name>
    <dbReference type="NCBI Taxonomy" id="94868"/>
    <lineage>
        <taxon>Bacteria</taxon>
        <taxon>Bacillati</taxon>
        <taxon>Bacillota</taxon>
        <taxon>Clostridia</taxon>
        <taxon>Lachnospirales</taxon>
        <taxon>Lachnospiraceae</taxon>
        <taxon>Lacrimispora</taxon>
    </lineage>
</organism>
<dbReference type="PANTHER" id="PTHR42756:SF1">
    <property type="entry name" value="TRANSCRIPTIONAL REPRESSOR OF EMRAB OPERON"/>
    <property type="match status" value="1"/>
</dbReference>
<dbReference type="SUPFAM" id="SSF46785">
    <property type="entry name" value="Winged helix' DNA-binding domain"/>
    <property type="match status" value="1"/>
</dbReference>
<dbReference type="PANTHER" id="PTHR42756">
    <property type="entry name" value="TRANSCRIPTIONAL REGULATOR, MARR"/>
    <property type="match status" value="1"/>
</dbReference>
<accession>A0A419TC02</accession>
<feature type="domain" description="HTH marR-type" evidence="4">
    <location>
        <begin position="1"/>
        <end position="138"/>
    </location>
</feature>
<evidence type="ECO:0000256" key="3">
    <source>
        <dbReference type="ARBA" id="ARBA00023163"/>
    </source>
</evidence>
<reference evidence="5 6" key="1">
    <citation type="submission" date="2016-08" db="EMBL/GenBank/DDBJ databases">
        <title>A new outlook on sporulation: Clostridium algidixylanolyticum.</title>
        <authorList>
            <person name="Poppleton D.I."/>
            <person name="Gribaldo S."/>
        </authorList>
    </citation>
    <scope>NUCLEOTIDE SEQUENCE [LARGE SCALE GENOMIC DNA]</scope>
    <source>
        <strain evidence="5 6">SPL73</strain>
    </source>
</reference>
<sequence>MQEKLSSLVNLLWQECIQNLNTIMKEDEVNKFSNNDYYYLLVIHSLQKPNFTQIANKLSLTKPAVSVIIRKLQNLDLVKKMQSEEDKRVFYVELTKKGSSILQGDQAVYQWVSDMITDIAEDEKEVLIMERIFSKLVERLEERAVEPKE</sequence>
<name>A0A419TC02_9FIRM</name>
<protein>
    <recommendedName>
        <fullName evidence="4">HTH marR-type domain-containing protein</fullName>
    </recommendedName>
</protein>
<dbReference type="PROSITE" id="PS50995">
    <property type="entry name" value="HTH_MARR_2"/>
    <property type="match status" value="1"/>
</dbReference>
<evidence type="ECO:0000259" key="4">
    <source>
        <dbReference type="PROSITE" id="PS50995"/>
    </source>
</evidence>
<dbReference type="AlphaFoldDB" id="A0A419TC02"/>
<dbReference type="InterPro" id="IPR036388">
    <property type="entry name" value="WH-like_DNA-bd_sf"/>
</dbReference>
<evidence type="ECO:0000256" key="2">
    <source>
        <dbReference type="ARBA" id="ARBA00023125"/>
    </source>
</evidence>